<dbReference type="SMART" id="SM01100">
    <property type="entry name" value="CRAL_TRIO_N"/>
    <property type="match status" value="1"/>
</dbReference>
<dbReference type="Gene3D" id="3.40.525.10">
    <property type="entry name" value="CRAL-TRIO lipid binding domain"/>
    <property type="match status" value="1"/>
</dbReference>
<proteinExistence type="predicted"/>
<sequence length="769" mass="88226">MPSPEPDVPDGREAPDPSLDDNVDELALSGDDSGYSRSTTPGLSDSEGAEPRPRPQLVPGQAVKRTKSDRDGNDDYDPENPMGIEREKYKKKVPAKVIDRLWTKLEPEQFRSLDNIFNIALSKTLERYKGSTNEHYKVAEAQRVLSHHWTSDKLPKAFLARLKMTKLPPVKSLQVRVRGAKAESYNLLDIDQVQRKKAIYEAYLSAENQQLQELQTYHKKIKKALDEDSKYLEDFKKTTASIQARSVRDAEEKKKLFHLDVSHAPDDTNLSNIPTPIPKELKDAQFDPNKDPEVRSLLETLQTKIEEKLPNDKLNELLNICDELDEFQSKFDDGRFFLIKYLPLSLGIASTVIYPSFLGSQTAPTEVSNFKSLCKSFAAATLVTRIRNFEDVDGIDIVNSIFDSFQDEQIVNWRFSVNDESNSSQEPDVVSISSKATSVSSMAPRKGLIKRHVPFEAPVNPIKPPVFELTKEQETKYNDVLKYFQEYIKNEIPVSDSANAATHPILAEEKAWLTKECFLRYLRATKWKVEPTIKRIKESMVWRRTFGVVVVPGHSDPRKIITPELVEAENVTGKNLIVGYDNDNRPCLYLRNGYQNTSASLRQVQHLVFMLERVIQFMPPGQDGLALLIDFKAAPEHLNLSSKFPSLSISKQVLHILQNHYPERLGRGLFTNIPWIGYTFFKLVGPFIDPYTRSKTIYDQPFENFVPKEQLDKEFNGILDFEYIHDVYWKEMNRMGDEKHERYMANFKRLGEEIGLSEYDLRRQHEEAA</sequence>
<dbReference type="SUPFAM" id="SSF52087">
    <property type="entry name" value="CRAL/TRIO domain"/>
    <property type="match status" value="1"/>
</dbReference>
<dbReference type="InterPro" id="IPR011074">
    <property type="entry name" value="CRAL/TRIO_N_dom"/>
</dbReference>
<name>A0ABX8I3Z3_9ASCO</name>
<dbReference type="InterPro" id="IPR001251">
    <property type="entry name" value="CRAL-TRIO_dom"/>
</dbReference>
<dbReference type="InterPro" id="IPR036273">
    <property type="entry name" value="CRAL/TRIO_N_dom_sf"/>
</dbReference>
<dbReference type="Pfam" id="PF00650">
    <property type="entry name" value="CRAL_TRIO"/>
    <property type="match status" value="1"/>
</dbReference>
<feature type="region of interest" description="Disordered" evidence="1">
    <location>
        <begin position="1"/>
        <end position="88"/>
    </location>
</feature>
<dbReference type="PROSITE" id="PS50191">
    <property type="entry name" value="CRAL_TRIO"/>
    <property type="match status" value="1"/>
</dbReference>
<dbReference type="InterPro" id="IPR036865">
    <property type="entry name" value="CRAL-TRIO_dom_sf"/>
</dbReference>
<evidence type="ECO:0000256" key="1">
    <source>
        <dbReference type="SAM" id="MobiDB-lite"/>
    </source>
</evidence>
<dbReference type="SMART" id="SM00516">
    <property type="entry name" value="SEC14"/>
    <property type="match status" value="1"/>
</dbReference>
<reference evidence="3 4" key="1">
    <citation type="submission" date="2021-06" db="EMBL/GenBank/DDBJ databases">
        <title>Candida outbreak in Lebanon.</title>
        <authorList>
            <person name="Finianos M."/>
        </authorList>
    </citation>
    <scope>NUCLEOTIDE SEQUENCE [LARGE SCALE GENOMIC DNA]</scope>
    <source>
        <strain evidence="3">CA3LBN</strain>
    </source>
</reference>
<evidence type="ECO:0000313" key="4">
    <source>
        <dbReference type="Proteomes" id="UP000825434"/>
    </source>
</evidence>
<keyword evidence="4" id="KW-1185">Reference proteome</keyword>
<dbReference type="PANTHER" id="PTHR45824">
    <property type="entry name" value="GH16843P"/>
    <property type="match status" value="1"/>
</dbReference>
<dbReference type="Proteomes" id="UP000825434">
    <property type="component" value="Chromosome 1"/>
</dbReference>
<dbReference type="InterPro" id="IPR025212">
    <property type="entry name" value="CAD_CENP-Q"/>
</dbReference>
<evidence type="ECO:0000313" key="3">
    <source>
        <dbReference type="EMBL" id="QWU86613.1"/>
    </source>
</evidence>
<gene>
    <name evidence="3" type="ORF">CA3LBN_000831</name>
</gene>
<dbReference type="EMBL" id="CP076661">
    <property type="protein sequence ID" value="QWU86613.1"/>
    <property type="molecule type" value="Genomic_DNA"/>
</dbReference>
<dbReference type="CDD" id="cd00170">
    <property type="entry name" value="SEC14"/>
    <property type="match status" value="1"/>
</dbReference>
<organism evidence="3 4">
    <name type="scientific">Candidozyma haemuli</name>
    <dbReference type="NCBI Taxonomy" id="45357"/>
    <lineage>
        <taxon>Eukaryota</taxon>
        <taxon>Fungi</taxon>
        <taxon>Dikarya</taxon>
        <taxon>Ascomycota</taxon>
        <taxon>Saccharomycotina</taxon>
        <taxon>Pichiomycetes</taxon>
        <taxon>Metschnikowiaceae</taxon>
        <taxon>Candidozyma</taxon>
    </lineage>
</organism>
<protein>
    <recommendedName>
        <fullName evidence="2">CRAL-TRIO domain-containing protein</fullName>
    </recommendedName>
</protein>
<feature type="domain" description="CRAL-TRIO" evidence="2">
    <location>
        <begin position="565"/>
        <end position="723"/>
    </location>
</feature>
<accession>A0ABX8I3Z3</accession>
<dbReference type="Pfam" id="PF03765">
    <property type="entry name" value="CRAL_TRIO_N"/>
    <property type="match status" value="1"/>
</dbReference>
<dbReference type="SUPFAM" id="SSF46938">
    <property type="entry name" value="CRAL/TRIO N-terminal domain"/>
    <property type="match status" value="1"/>
</dbReference>
<evidence type="ECO:0000259" key="2">
    <source>
        <dbReference type="PROSITE" id="PS50191"/>
    </source>
</evidence>
<dbReference type="PANTHER" id="PTHR45824:SF29">
    <property type="entry name" value="GH16843P"/>
    <property type="match status" value="1"/>
</dbReference>
<dbReference type="InterPro" id="IPR052578">
    <property type="entry name" value="PI_Transfer_CRAL-TRIO"/>
</dbReference>
<dbReference type="Pfam" id="PF13094">
    <property type="entry name" value="CENP-Q"/>
    <property type="match status" value="1"/>
</dbReference>